<dbReference type="Gene3D" id="3.30.70.580">
    <property type="entry name" value="Pseudouridine synthase I, catalytic domain, N-terminal subdomain"/>
    <property type="match status" value="1"/>
</dbReference>
<dbReference type="InterPro" id="IPR020103">
    <property type="entry name" value="PsdUridine_synth_cat_dom_sf"/>
</dbReference>
<organism evidence="9 10">
    <name type="scientific">Clostridium intestinale DSM 6191</name>
    <dbReference type="NCBI Taxonomy" id="1121320"/>
    <lineage>
        <taxon>Bacteria</taxon>
        <taxon>Bacillati</taxon>
        <taxon>Bacillota</taxon>
        <taxon>Clostridia</taxon>
        <taxon>Eubacteriales</taxon>
        <taxon>Clostridiaceae</taxon>
        <taxon>Clostridium</taxon>
    </lineage>
</organism>
<dbReference type="EC" id="5.4.99.12" evidence="4"/>
<dbReference type="GO" id="GO:0160147">
    <property type="term" value="F:tRNA pseudouridine(38-40) synthase activity"/>
    <property type="evidence" value="ECO:0007669"/>
    <property type="project" value="UniProtKB-EC"/>
</dbReference>
<dbReference type="AlphaFoldDB" id="A0A1M5ZTU3"/>
<comment type="function">
    <text evidence="4">Formation of pseudouridine at positions 38, 39 and 40 in the anticodon stem and loop of transfer RNAs.</text>
</comment>
<dbReference type="EMBL" id="FQXU01000011">
    <property type="protein sequence ID" value="SHI27725.1"/>
    <property type="molecule type" value="Genomic_DNA"/>
</dbReference>
<sequence>MRNIKLKLEYDGTHFCGWQKQTNGRTVEAVLQFAVETIVKEDIKLIGCSRTDSGVHAKEYVVAFKTNSKIPAEKFKDAINTKLPKDIVVLCSEEVSEEFHPRYHTKGKTYCYTILNSELPRAIGKDYVYHFKWKLDVDKISDASKYFIGTHDFNAFRSLGGSVKTTVRTIWDIKVKKDEEVIKIYVSGDGFLYNMVRIIVGTLIQVGRSKIEPSEIEDIINKKDRKNAGKCAPATGLCLEKVFY</sequence>
<name>A0A1M5ZTU3_9CLOT</name>
<dbReference type="PANTHER" id="PTHR11142">
    <property type="entry name" value="PSEUDOURIDYLATE SYNTHASE"/>
    <property type="match status" value="1"/>
</dbReference>
<gene>
    <name evidence="4" type="primary">truA</name>
    <name evidence="9" type="ORF">SAMN02745941_03377</name>
</gene>
<dbReference type="InterPro" id="IPR020094">
    <property type="entry name" value="TruA/RsuA/RluB/E/F_N"/>
</dbReference>
<reference evidence="9 10" key="1">
    <citation type="submission" date="2016-11" db="EMBL/GenBank/DDBJ databases">
        <authorList>
            <person name="Jaros S."/>
            <person name="Januszkiewicz K."/>
            <person name="Wedrychowicz H."/>
        </authorList>
    </citation>
    <scope>NUCLEOTIDE SEQUENCE [LARGE SCALE GENOMIC DNA]</scope>
    <source>
        <strain evidence="9 10">DSM 6191</strain>
    </source>
</reference>
<feature type="binding site" evidence="4 6">
    <location>
        <position position="110"/>
    </location>
    <ligand>
        <name>substrate</name>
    </ligand>
</feature>
<evidence type="ECO:0000256" key="2">
    <source>
        <dbReference type="ARBA" id="ARBA00022694"/>
    </source>
</evidence>
<evidence type="ECO:0000259" key="8">
    <source>
        <dbReference type="Pfam" id="PF01416"/>
    </source>
</evidence>
<dbReference type="Gene3D" id="3.30.70.660">
    <property type="entry name" value="Pseudouridine synthase I, catalytic domain, C-terminal subdomain"/>
    <property type="match status" value="1"/>
</dbReference>
<dbReference type="SUPFAM" id="SSF55120">
    <property type="entry name" value="Pseudouridine synthase"/>
    <property type="match status" value="1"/>
</dbReference>
<dbReference type="GO" id="GO:0003723">
    <property type="term" value="F:RNA binding"/>
    <property type="evidence" value="ECO:0007669"/>
    <property type="project" value="InterPro"/>
</dbReference>
<dbReference type="RefSeq" id="WP_073021352.1">
    <property type="nucleotide sequence ID" value="NZ_FQXU01000011.1"/>
</dbReference>
<comment type="catalytic activity">
    <reaction evidence="4 7">
        <text>uridine(38/39/40) in tRNA = pseudouridine(38/39/40) in tRNA</text>
        <dbReference type="Rhea" id="RHEA:22376"/>
        <dbReference type="Rhea" id="RHEA-COMP:10085"/>
        <dbReference type="Rhea" id="RHEA-COMP:10087"/>
        <dbReference type="ChEBI" id="CHEBI:65314"/>
        <dbReference type="ChEBI" id="CHEBI:65315"/>
        <dbReference type="EC" id="5.4.99.12"/>
    </reaction>
</comment>
<dbReference type="PANTHER" id="PTHR11142:SF0">
    <property type="entry name" value="TRNA PSEUDOURIDINE SYNTHASE-LIKE 1"/>
    <property type="match status" value="1"/>
</dbReference>
<dbReference type="FunFam" id="3.30.70.580:FF:000001">
    <property type="entry name" value="tRNA pseudouridine synthase A"/>
    <property type="match status" value="1"/>
</dbReference>
<evidence type="ECO:0000313" key="9">
    <source>
        <dbReference type="EMBL" id="SHI27725.1"/>
    </source>
</evidence>
<feature type="domain" description="Pseudouridine synthase I TruA alpha/beta" evidence="8">
    <location>
        <begin position="9"/>
        <end position="103"/>
    </location>
</feature>
<comment type="caution">
    <text evidence="4">Lacks conserved residue(s) required for the propagation of feature annotation.</text>
</comment>
<proteinExistence type="inferred from homology"/>
<dbReference type="GO" id="GO:0031119">
    <property type="term" value="P:tRNA pseudouridine synthesis"/>
    <property type="evidence" value="ECO:0007669"/>
    <property type="project" value="UniProtKB-UniRule"/>
</dbReference>
<dbReference type="NCBIfam" id="TIGR00071">
    <property type="entry name" value="hisT_truA"/>
    <property type="match status" value="1"/>
</dbReference>
<evidence type="ECO:0000256" key="5">
    <source>
        <dbReference type="PIRSR" id="PIRSR001430-1"/>
    </source>
</evidence>
<dbReference type="HAMAP" id="MF_00171">
    <property type="entry name" value="TruA"/>
    <property type="match status" value="1"/>
</dbReference>
<accession>A0A1M5ZTU3</accession>
<evidence type="ECO:0000256" key="1">
    <source>
        <dbReference type="ARBA" id="ARBA00009375"/>
    </source>
</evidence>
<dbReference type="InterPro" id="IPR020095">
    <property type="entry name" value="PsdUridine_synth_TruA_C"/>
</dbReference>
<keyword evidence="2 4" id="KW-0819">tRNA processing</keyword>
<comment type="similarity">
    <text evidence="1 4 7">Belongs to the tRNA pseudouridine synthase TruA family.</text>
</comment>
<evidence type="ECO:0000256" key="6">
    <source>
        <dbReference type="PIRSR" id="PIRSR001430-2"/>
    </source>
</evidence>
<feature type="active site" description="Nucleophile" evidence="4 5">
    <location>
        <position position="52"/>
    </location>
</feature>
<evidence type="ECO:0000256" key="4">
    <source>
        <dbReference type="HAMAP-Rule" id="MF_00171"/>
    </source>
</evidence>
<evidence type="ECO:0000313" key="10">
    <source>
        <dbReference type="Proteomes" id="UP000184241"/>
    </source>
</evidence>
<evidence type="ECO:0000256" key="7">
    <source>
        <dbReference type="RuleBase" id="RU003792"/>
    </source>
</evidence>
<dbReference type="Pfam" id="PF01416">
    <property type="entry name" value="PseudoU_synth_1"/>
    <property type="match status" value="2"/>
</dbReference>
<dbReference type="InterPro" id="IPR020097">
    <property type="entry name" value="PsdUridine_synth_TruA_a/b_dom"/>
</dbReference>
<dbReference type="PIRSF" id="PIRSF001430">
    <property type="entry name" value="tRNA_psdUrid_synth"/>
    <property type="match status" value="1"/>
</dbReference>
<dbReference type="CDD" id="cd02570">
    <property type="entry name" value="PseudoU_synth_EcTruA"/>
    <property type="match status" value="1"/>
</dbReference>
<comment type="subunit">
    <text evidence="4">Homodimer.</text>
</comment>
<protein>
    <recommendedName>
        <fullName evidence="4">tRNA pseudouridine synthase A</fullName>
        <ecNumber evidence="4">5.4.99.12</ecNumber>
    </recommendedName>
    <alternativeName>
        <fullName evidence="4">tRNA pseudouridine(38-40) synthase</fullName>
    </alternativeName>
    <alternativeName>
        <fullName evidence="4">tRNA pseudouridylate synthase I</fullName>
    </alternativeName>
    <alternativeName>
        <fullName evidence="4">tRNA-uridine isomerase I</fullName>
    </alternativeName>
</protein>
<dbReference type="Proteomes" id="UP000184241">
    <property type="component" value="Unassembled WGS sequence"/>
</dbReference>
<evidence type="ECO:0000256" key="3">
    <source>
        <dbReference type="ARBA" id="ARBA00023235"/>
    </source>
</evidence>
<dbReference type="InterPro" id="IPR001406">
    <property type="entry name" value="PsdUridine_synth_TruA"/>
</dbReference>
<keyword evidence="3 4" id="KW-0413">Isomerase</keyword>
<feature type="domain" description="Pseudouridine synthase I TruA alpha/beta" evidence="8">
    <location>
        <begin position="143"/>
        <end position="244"/>
    </location>
</feature>